<sequence>MKYELRQRLAAAGIDADAAVERFMGSEELYLRFLYKFPEDPCCGELREAAARMDAEEMLRAAHTLKGVCGNLSINSLYELLLRQVELLRMGKPAEAADMMSEITEAYNAVVAVCGVSE</sequence>
<dbReference type="Proteomes" id="UP000824162">
    <property type="component" value="Unassembled WGS sequence"/>
</dbReference>
<dbReference type="EMBL" id="DXIJ01000004">
    <property type="protein sequence ID" value="HIV85239.1"/>
    <property type="molecule type" value="Genomic_DNA"/>
</dbReference>
<gene>
    <name evidence="2" type="ORF">H9900_00330</name>
</gene>
<dbReference type="SUPFAM" id="SSF47226">
    <property type="entry name" value="Histidine-containing phosphotransfer domain, HPT domain"/>
    <property type="match status" value="1"/>
</dbReference>
<protein>
    <submittedName>
        <fullName evidence="2">Hpt domain-containing protein</fullName>
    </submittedName>
</protein>
<dbReference type="AlphaFoldDB" id="A0A9D1PNT8"/>
<dbReference type="InterPro" id="IPR036641">
    <property type="entry name" value="HPT_dom_sf"/>
</dbReference>
<comment type="caution">
    <text evidence="2">The sequence shown here is derived from an EMBL/GenBank/DDBJ whole genome shotgun (WGS) entry which is preliminary data.</text>
</comment>
<reference evidence="2" key="2">
    <citation type="submission" date="2021-04" db="EMBL/GenBank/DDBJ databases">
        <authorList>
            <person name="Gilroy R."/>
        </authorList>
    </citation>
    <scope>NUCLEOTIDE SEQUENCE</scope>
    <source>
        <strain evidence="2">5790</strain>
    </source>
</reference>
<dbReference type="Gene3D" id="1.20.120.160">
    <property type="entry name" value="HPT domain"/>
    <property type="match status" value="1"/>
</dbReference>
<dbReference type="Pfam" id="PF01627">
    <property type="entry name" value="Hpt"/>
    <property type="match status" value="1"/>
</dbReference>
<dbReference type="GO" id="GO:0000160">
    <property type="term" value="P:phosphorelay signal transduction system"/>
    <property type="evidence" value="ECO:0007669"/>
    <property type="project" value="InterPro"/>
</dbReference>
<accession>A0A9D1PNT8</accession>
<evidence type="ECO:0000313" key="3">
    <source>
        <dbReference type="Proteomes" id="UP000824162"/>
    </source>
</evidence>
<proteinExistence type="predicted"/>
<reference evidence="2" key="1">
    <citation type="journal article" date="2021" name="PeerJ">
        <title>Extensive microbial diversity within the chicken gut microbiome revealed by metagenomics and culture.</title>
        <authorList>
            <person name="Gilroy R."/>
            <person name="Ravi A."/>
            <person name="Getino M."/>
            <person name="Pursley I."/>
            <person name="Horton D.L."/>
            <person name="Alikhan N.F."/>
            <person name="Baker D."/>
            <person name="Gharbi K."/>
            <person name="Hall N."/>
            <person name="Watson M."/>
            <person name="Adriaenssens E.M."/>
            <person name="Foster-Nyarko E."/>
            <person name="Jarju S."/>
            <person name="Secka A."/>
            <person name="Antonio M."/>
            <person name="Oren A."/>
            <person name="Chaudhuri R.R."/>
            <person name="La Ragione R."/>
            <person name="Hildebrand F."/>
            <person name="Pallen M.J."/>
        </authorList>
    </citation>
    <scope>NUCLEOTIDE SEQUENCE</scope>
    <source>
        <strain evidence="2">5790</strain>
    </source>
</reference>
<name>A0A9D1PNT8_9FIRM</name>
<evidence type="ECO:0000313" key="2">
    <source>
        <dbReference type="EMBL" id="HIV85239.1"/>
    </source>
</evidence>
<evidence type="ECO:0000259" key="1">
    <source>
        <dbReference type="Pfam" id="PF01627"/>
    </source>
</evidence>
<feature type="domain" description="HPt" evidence="1">
    <location>
        <begin position="44"/>
        <end position="111"/>
    </location>
</feature>
<organism evidence="2 3">
    <name type="scientific">Candidatus Monoglobus merdigallinarum</name>
    <dbReference type="NCBI Taxonomy" id="2838698"/>
    <lineage>
        <taxon>Bacteria</taxon>
        <taxon>Bacillati</taxon>
        <taxon>Bacillota</taxon>
        <taxon>Clostridia</taxon>
        <taxon>Monoglobales</taxon>
        <taxon>Monoglobaceae</taxon>
        <taxon>Monoglobus</taxon>
    </lineage>
</organism>
<dbReference type="InterPro" id="IPR008207">
    <property type="entry name" value="Sig_transdc_His_kin_Hpt_dom"/>
</dbReference>